<protein>
    <submittedName>
        <fullName evidence="1">Uncharacterized protein</fullName>
    </submittedName>
</protein>
<dbReference type="Proteomes" id="UP000033754">
    <property type="component" value="Unassembled WGS sequence"/>
</dbReference>
<sequence>MPESQCKAIVASLGNAKRNVRVVNWKTYAIYEKIDNENWGMFIQ</sequence>
<accession>A0A0F3NAU1</accession>
<name>A0A0F3NAU1_ANAPH</name>
<gene>
    <name evidence="1" type="ORF">EPHNCH_0865</name>
</gene>
<dbReference type="EMBL" id="LANT01000006">
    <property type="protein sequence ID" value="KJV65198.1"/>
    <property type="molecule type" value="Genomic_DNA"/>
</dbReference>
<dbReference type="PATRIC" id="fig|1359161.3.peg.966"/>
<comment type="caution">
    <text evidence="1">The sequence shown here is derived from an EMBL/GenBank/DDBJ whole genome shotgun (WGS) entry which is preliminary data.</text>
</comment>
<evidence type="ECO:0000313" key="2">
    <source>
        <dbReference type="Proteomes" id="UP000033754"/>
    </source>
</evidence>
<proteinExistence type="predicted"/>
<organism evidence="1 2">
    <name type="scientific">Anaplasma phagocytophilum str. NCH-1</name>
    <dbReference type="NCBI Taxonomy" id="1359161"/>
    <lineage>
        <taxon>Bacteria</taxon>
        <taxon>Pseudomonadati</taxon>
        <taxon>Pseudomonadota</taxon>
        <taxon>Alphaproteobacteria</taxon>
        <taxon>Rickettsiales</taxon>
        <taxon>Anaplasmataceae</taxon>
        <taxon>Anaplasma</taxon>
        <taxon>phagocytophilum group</taxon>
    </lineage>
</organism>
<dbReference type="AlphaFoldDB" id="A0A0F3NAU1"/>
<reference evidence="1 2" key="1">
    <citation type="submission" date="2015-01" db="EMBL/GenBank/DDBJ databases">
        <title>Genome Sequencing of Rickettsiales.</title>
        <authorList>
            <person name="Daugherty S.C."/>
            <person name="Su Q."/>
            <person name="Abolude K."/>
            <person name="Beier-Sexton M."/>
            <person name="Carlyon J.A."/>
            <person name="Carter R."/>
            <person name="Day N.P."/>
            <person name="Dumler S.J."/>
            <person name="Dyachenko V."/>
            <person name="Godinez A."/>
            <person name="Kurtti T.J."/>
            <person name="Lichay M."/>
            <person name="Mullins K.E."/>
            <person name="Ott S."/>
            <person name="Pappas-Brown V."/>
            <person name="Paris D.H."/>
            <person name="Patel P."/>
            <person name="Richards A.L."/>
            <person name="Sadzewicz L."/>
            <person name="Sears K."/>
            <person name="Seidman D."/>
            <person name="Sengamalay N."/>
            <person name="Stenos J."/>
            <person name="Tallon L.J."/>
            <person name="Vincent G."/>
            <person name="Fraser C.M."/>
            <person name="Munderloh U."/>
            <person name="Dunning-Hotopp J.C."/>
        </authorList>
    </citation>
    <scope>NUCLEOTIDE SEQUENCE [LARGE SCALE GENOMIC DNA]</scope>
    <source>
        <strain evidence="1 2">NCH-1</strain>
    </source>
</reference>
<evidence type="ECO:0000313" key="1">
    <source>
        <dbReference type="EMBL" id="KJV65198.1"/>
    </source>
</evidence>